<dbReference type="EMBL" id="CP029210">
    <property type="protein sequence ID" value="AWI52300.1"/>
    <property type="molecule type" value="Genomic_DNA"/>
</dbReference>
<organism evidence="2 3">
    <name type="scientific">Aquabacterium olei</name>
    <dbReference type="NCBI Taxonomy" id="1296669"/>
    <lineage>
        <taxon>Bacteria</taxon>
        <taxon>Pseudomonadati</taxon>
        <taxon>Pseudomonadota</taxon>
        <taxon>Betaproteobacteria</taxon>
        <taxon>Burkholderiales</taxon>
        <taxon>Aquabacterium</taxon>
    </lineage>
</organism>
<evidence type="ECO:0000313" key="3">
    <source>
        <dbReference type="Proteomes" id="UP000244892"/>
    </source>
</evidence>
<dbReference type="InterPro" id="IPR017208">
    <property type="entry name" value="UCP037442_abhydr"/>
</dbReference>
<dbReference type="InterPro" id="IPR029058">
    <property type="entry name" value="AB_hydrolase_fold"/>
</dbReference>
<gene>
    <name evidence="2" type="ORF">DEH84_01760</name>
</gene>
<protein>
    <submittedName>
        <fullName evidence="2">Alpha/beta hydrolase</fullName>
    </submittedName>
</protein>
<sequence>MEHLEHLHLHTDDGHTLAARAYRPLEGATVQRAVIVAPALGVPQSFYDRYARWLAGHGCVVYTLDWRGMGESAPADLKRYRARLTDWARHDAPAIMALVSERHPGLPISWFGHSMGGILFGMVPQHPQIDHVVTLGSGSGFTRHLAPRLRPWMGLFWHVVVPLSVARHGYFAGRRINAVGDLPRGIVAQWKRWCASPDFLFSEGPEVVAAYAAVRKPITAVLFTDDTMASARGIRAVHAGYTGTTVRHLHLRPQDIGAARVGHFDFFHARTGPRGWAHSLAWLGVTPQADTAEPSRQAA</sequence>
<dbReference type="KEGG" id="aon:DEH84_01760"/>
<dbReference type="AlphaFoldDB" id="A0A2U8FMU5"/>
<name>A0A2U8FMU5_9BURK</name>
<dbReference type="Pfam" id="PF12146">
    <property type="entry name" value="Hydrolase_4"/>
    <property type="match status" value="1"/>
</dbReference>
<dbReference type="PIRSF" id="PIRSF037442">
    <property type="entry name" value="UCP037442_abhydr"/>
    <property type="match status" value="1"/>
</dbReference>
<evidence type="ECO:0000259" key="1">
    <source>
        <dbReference type="Pfam" id="PF12146"/>
    </source>
</evidence>
<evidence type="ECO:0000313" key="2">
    <source>
        <dbReference type="EMBL" id="AWI52300.1"/>
    </source>
</evidence>
<keyword evidence="2" id="KW-0378">Hydrolase</keyword>
<dbReference type="Proteomes" id="UP000244892">
    <property type="component" value="Chromosome"/>
</dbReference>
<accession>A0A2U8FMU5</accession>
<keyword evidence="3" id="KW-1185">Reference proteome</keyword>
<dbReference type="OrthoDB" id="9785076at2"/>
<feature type="domain" description="Serine aminopeptidase S33" evidence="1">
    <location>
        <begin position="31"/>
        <end position="155"/>
    </location>
</feature>
<dbReference type="SUPFAM" id="SSF53474">
    <property type="entry name" value="alpha/beta-Hydrolases"/>
    <property type="match status" value="1"/>
</dbReference>
<dbReference type="GO" id="GO:0016787">
    <property type="term" value="F:hydrolase activity"/>
    <property type="evidence" value="ECO:0007669"/>
    <property type="project" value="UniProtKB-KW"/>
</dbReference>
<proteinExistence type="predicted"/>
<reference evidence="2 3" key="1">
    <citation type="submission" date="2018-05" db="EMBL/GenBank/DDBJ databases">
        <title>complete genome sequence of Aquabacterium olei NBRC 110486.</title>
        <authorList>
            <person name="Tang B."/>
            <person name="Chang J."/>
            <person name="Zhang L."/>
            <person name="Yang H."/>
        </authorList>
    </citation>
    <scope>NUCLEOTIDE SEQUENCE [LARGE SCALE GENOMIC DNA]</scope>
    <source>
        <strain evidence="2 3">NBRC 110486</strain>
    </source>
</reference>
<dbReference type="RefSeq" id="WP_109034191.1">
    <property type="nucleotide sequence ID" value="NZ_CP029210.1"/>
</dbReference>
<dbReference type="InterPro" id="IPR022742">
    <property type="entry name" value="Hydrolase_4"/>
</dbReference>
<dbReference type="Gene3D" id="3.40.50.1820">
    <property type="entry name" value="alpha/beta hydrolase"/>
    <property type="match status" value="1"/>
</dbReference>